<proteinExistence type="predicted"/>
<evidence type="ECO:0000313" key="2">
    <source>
        <dbReference type="EMBL" id="OSX77337.1"/>
    </source>
</evidence>
<reference evidence="2 3" key="1">
    <citation type="submission" date="2017-03" db="EMBL/GenBank/DDBJ databases">
        <title>WGS assembly of Porphyra umbilicalis.</title>
        <authorList>
            <person name="Brawley S.H."/>
            <person name="Blouin N.A."/>
            <person name="Ficko-Blean E."/>
            <person name="Wheeler G.L."/>
            <person name="Lohr M."/>
            <person name="Goodson H.V."/>
            <person name="Jenkins J.W."/>
            <person name="Blaby-Haas C.E."/>
            <person name="Helliwell K.E."/>
            <person name="Chan C."/>
            <person name="Marriage T."/>
            <person name="Bhattacharya D."/>
            <person name="Klein A.S."/>
            <person name="Badis Y."/>
            <person name="Brodie J."/>
            <person name="Cao Y."/>
            <person name="Collen J."/>
            <person name="Dittami S.M."/>
            <person name="Gachon C.M."/>
            <person name="Green B.R."/>
            <person name="Karpowicz S."/>
            <person name="Kim J.W."/>
            <person name="Kudahl U."/>
            <person name="Lin S."/>
            <person name="Michel G."/>
            <person name="Mittag M."/>
            <person name="Olson B.J."/>
            <person name="Pangilinan J."/>
            <person name="Peng Y."/>
            <person name="Qiu H."/>
            <person name="Shu S."/>
            <person name="Singer J.T."/>
            <person name="Smith A.G."/>
            <person name="Sprecher B.N."/>
            <person name="Wagner V."/>
            <person name="Wang W."/>
            <person name="Wang Z.-Y."/>
            <person name="Yan J."/>
            <person name="Yarish C."/>
            <person name="Zoeuner-Riek S."/>
            <person name="Zhuang Y."/>
            <person name="Zou Y."/>
            <person name="Lindquist E.A."/>
            <person name="Grimwood J."/>
            <person name="Barry K."/>
            <person name="Rokhsar D.S."/>
            <person name="Schmutz J."/>
            <person name="Stiller J.W."/>
            <person name="Grossman A.R."/>
            <person name="Prochnik S.E."/>
        </authorList>
    </citation>
    <scope>NUCLEOTIDE SEQUENCE [LARGE SCALE GENOMIC DNA]</scope>
    <source>
        <strain evidence="2">4086291</strain>
    </source>
</reference>
<feature type="region of interest" description="Disordered" evidence="1">
    <location>
        <begin position="432"/>
        <end position="478"/>
    </location>
</feature>
<organism evidence="2 3">
    <name type="scientific">Porphyra umbilicalis</name>
    <name type="common">Purple laver</name>
    <name type="synonym">Red alga</name>
    <dbReference type="NCBI Taxonomy" id="2786"/>
    <lineage>
        <taxon>Eukaryota</taxon>
        <taxon>Rhodophyta</taxon>
        <taxon>Bangiophyceae</taxon>
        <taxon>Bangiales</taxon>
        <taxon>Bangiaceae</taxon>
        <taxon>Porphyra</taxon>
    </lineage>
</organism>
<name>A0A1X6P931_PORUM</name>
<feature type="compositionally biased region" description="Polar residues" evidence="1">
    <location>
        <begin position="436"/>
        <end position="446"/>
    </location>
</feature>
<evidence type="ECO:0000256" key="1">
    <source>
        <dbReference type="SAM" id="MobiDB-lite"/>
    </source>
</evidence>
<feature type="compositionally biased region" description="Low complexity" evidence="1">
    <location>
        <begin position="56"/>
        <end position="76"/>
    </location>
</feature>
<feature type="compositionally biased region" description="Low complexity" evidence="1">
    <location>
        <begin position="15"/>
        <end position="24"/>
    </location>
</feature>
<gene>
    <name evidence="2" type="ORF">BU14_0152s0032</name>
</gene>
<evidence type="ECO:0000313" key="3">
    <source>
        <dbReference type="Proteomes" id="UP000218209"/>
    </source>
</evidence>
<sequence length="572" mass="61400">MGIGDVIGGQPNRGSQAPLSSSYAPPSPRFSSVGPAVAGSPDPLPVGSRRRRPAADSRSPSPAAARTRRAPPFTRSGPAAHPGVRQSGSSPGDAAPALELSRVYKEAVTAVRREVTATRKELAVTNSNMRALTQKTDEVAKVADQLSVGLIVQRRILVKVAADVATTLTAVTALVASRTPTIVDEPAAEATATAGADGTAPPLPDPRTQEEMETQDAKWILGLKDDLAKWLHDKFLNSTCTTDVWVTTKDVNVFLRDWTMRRFGVSAKDAVRLLESPWRLPKRPRRQSAPRANGDAPSDVAPKRLTIAYQYLHRVVSRFYQKVGAKVLSAFAAHVNEELSKGTLRRLRKTTSKFEIYFSQEDARWLLEGDRFLNNSVCRDGLVRGVAAVFSHFNVLHRFSESGATEGGPRILACRLAYFAVAATKVRSHLKMRASPKNTDGIQQQDGTEENDEDGSNADDDVDDSAGPPAEKVSCLNGGHRPEWVVELQTVGLVLAGQGARADKGFRVTDGNDPRRTDPTRPRPPAPASRAQVTAADGATDPARGVPAGGARPSSGSDIEGASSAWREPRET</sequence>
<feature type="region of interest" description="Disordered" evidence="1">
    <location>
        <begin position="1"/>
        <end position="95"/>
    </location>
</feature>
<keyword evidence="3" id="KW-1185">Reference proteome</keyword>
<protein>
    <submittedName>
        <fullName evidence="2">Uncharacterized protein</fullName>
    </submittedName>
</protein>
<feature type="compositionally biased region" description="Acidic residues" evidence="1">
    <location>
        <begin position="447"/>
        <end position="464"/>
    </location>
</feature>
<dbReference type="EMBL" id="KV918841">
    <property type="protein sequence ID" value="OSX77337.1"/>
    <property type="molecule type" value="Genomic_DNA"/>
</dbReference>
<feature type="region of interest" description="Disordered" evidence="1">
    <location>
        <begin position="504"/>
        <end position="572"/>
    </location>
</feature>
<accession>A0A1X6P931</accession>
<dbReference type="Proteomes" id="UP000218209">
    <property type="component" value="Unassembled WGS sequence"/>
</dbReference>
<feature type="compositionally biased region" description="Basic and acidic residues" evidence="1">
    <location>
        <begin position="504"/>
        <end position="521"/>
    </location>
</feature>
<dbReference type="AlphaFoldDB" id="A0A1X6P931"/>